<proteinExistence type="predicted"/>
<accession>A0ABN1TUZ5</accession>
<dbReference type="NCBIfam" id="TIGR03617">
    <property type="entry name" value="F420_MSMEG_2256"/>
    <property type="match status" value="1"/>
</dbReference>
<dbReference type="PANTHER" id="PTHR43244">
    <property type="match status" value="1"/>
</dbReference>
<protein>
    <submittedName>
        <fullName evidence="2">LLM class F420-dependent oxidoreductase</fullName>
    </submittedName>
</protein>
<dbReference type="InterPro" id="IPR036661">
    <property type="entry name" value="Luciferase-like_sf"/>
</dbReference>
<reference evidence="2 3" key="1">
    <citation type="journal article" date="2019" name="Int. J. Syst. Evol. Microbiol.">
        <title>The Global Catalogue of Microorganisms (GCM) 10K type strain sequencing project: providing services to taxonomists for standard genome sequencing and annotation.</title>
        <authorList>
            <consortium name="The Broad Institute Genomics Platform"/>
            <consortium name="The Broad Institute Genome Sequencing Center for Infectious Disease"/>
            <person name="Wu L."/>
            <person name="Ma J."/>
        </authorList>
    </citation>
    <scope>NUCLEOTIDE SEQUENCE [LARGE SCALE GENOMIC DNA]</scope>
    <source>
        <strain evidence="2 3">JCM 13008</strain>
    </source>
</reference>
<dbReference type="EMBL" id="BAAALG010000008">
    <property type="protein sequence ID" value="GAA1101826.1"/>
    <property type="molecule type" value="Genomic_DNA"/>
</dbReference>
<dbReference type="PANTHER" id="PTHR43244:SF2">
    <property type="entry name" value="CONSERVED HYPOTHETICAL ALANINE AND PROLINE-RICH PROTEIN"/>
    <property type="match status" value="1"/>
</dbReference>
<gene>
    <name evidence="2" type="ORF">GCM10009668_20240</name>
</gene>
<dbReference type="Proteomes" id="UP001501581">
    <property type="component" value="Unassembled WGS sequence"/>
</dbReference>
<feature type="domain" description="Luciferase-like" evidence="1">
    <location>
        <begin position="11"/>
        <end position="302"/>
    </location>
</feature>
<evidence type="ECO:0000313" key="3">
    <source>
        <dbReference type="Proteomes" id="UP001501581"/>
    </source>
</evidence>
<comment type="caution">
    <text evidence="2">The sequence shown here is derived from an EMBL/GenBank/DDBJ whole genome shotgun (WGS) entry which is preliminary data.</text>
</comment>
<dbReference type="InterPro" id="IPR011251">
    <property type="entry name" value="Luciferase-like_dom"/>
</dbReference>
<dbReference type="RefSeq" id="WP_343993965.1">
    <property type="nucleotide sequence ID" value="NZ_BAAALG010000008.1"/>
</dbReference>
<dbReference type="Gene3D" id="3.20.20.30">
    <property type="entry name" value="Luciferase-like domain"/>
    <property type="match status" value="1"/>
</dbReference>
<sequence length="342" mass="36654">MEIIASLPGRIELASVAAAARRIEALGFDTLHVPETIHDPFSVSALALQATSRLTVRTSMVLAFTRSPMVTAVAAWDLSRFSGGRFQLGVASQVRGNIVGRYSMPWTDPVAQLGDYIDALRAIFASFQTGAELDHQGSHYRFTRLQPYFNPGPLDHEAPSIWTGGVNAQMTALAGTRSDGFVAHPTTSHPRMLREHALPALHRGAESVQRAGLPRIVAGPQPVLAPDAGALAAQREARRAELAFLYSTPAYRRQLEVFGLTGLGETLSAMAQAQDWAGLGEHLTDEVIDTLVPHGTYAELPAVLNDWYAGLCDGIVLAAPADLADDGAFRTLVAACKEIPGR</sequence>
<organism evidence="2 3">
    <name type="scientific">Nocardioides dubius</name>
    <dbReference type="NCBI Taxonomy" id="317019"/>
    <lineage>
        <taxon>Bacteria</taxon>
        <taxon>Bacillati</taxon>
        <taxon>Actinomycetota</taxon>
        <taxon>Actinomycetes</taxon>
        <taxon>Propionibacteriales</taxon>
        <taxon>Nocardioidaceae</taxon>
        <taxon>Nocardioides</taxon>
    </lineage>
</organism>
<dbReference type="InterPro" id="IPR019919">
    <property type="entry name" value="Lucif-like_OxRdtase_MSMEG_2256"/>
</dbReference>
<dbReference type="SUPFAM" id="SSF51679">
    <property type="entry name" value="Bacterial luciferase-like"/>
    <property type="match status" value="1"/>
</dbReference>
<keyword evidence="3" id="KW-1185">Reference proteome</keyword>
<dbReference type="InterPro" id="IPR050564">
    <property type="entry name" value="F420-G6PD/mer"/>
</dbReference>
<evidence type="ECO:0000259" key="1">
    <source>
        <dbReference type="Pfam" id="PF00296"/>
    </source>
</evidence>
<name>A0ABN1TUZ5_9ACTN</name>
<dbReference type="Pfam" id="PF00296">
    <property type="entry name" value="Bac_luciferase"/>
    <property type="match status" value="1"/>
</dbReference>
<evidence type="ECO:0000313" key="2">
    <source>
        <dbReference type="EMBL" id="GAA1101826.1"/>
    </source>
</evidence>